<feature type="region of interest" description="Disordered" evidence="1">
    <location>
        <begin position="274"/>
        <end position="373"/>
    </location>
</feature>
<dbReference type="Gene3D" id="3.40.50.720">
    <property type="entry name" value="NAD(P)-binding Rossmann-like Domain"/>
    <property type="match status" value="1"/>
</dbReference>
<dbReference type="Proteomes" id="UP000466681">
    <property type="component" value="Chromosome"/>
</dbReference>
<gene>
    <name evidence="2" type="ORF">MMOR_29700</name>
</gene>
<evidence type="ECO:0000313" key="3">
    <source>
        <dbReference type="Proteomes" id="UP000466681"/>
    </source>
</evidence>
<evidence type="ECO:0000256" key="1">
    <source>
        <dbReference type="SAM" id="MobiDB-lite"/>
    </source>
</evidence>
<dbReference type="KEGG" id="mmor:MMOR_29700"/>
<sequence>MATPRLCEADRVDLELNRKDLHDTRIVHADPPSLADGEALLRVESFGLTANNITYAVFGDAMNYWAFFPASDPDWGKLNVWGYAHVEETRNSGLRQGMRVYGYLPCASHLVVTPSRIDTKGFFDAAPHRANLPSAYQGYRDVETDPVYSADREAEHILFFPLFFTSFLIDDFLADENFFGTDTVVISSASSKTAIIAAYLLAKRDGVNVVGLTSNGNRAFVESLNIYDDVHLYDAVAELPGDRAVYVDISGDGAVRTDVHSRYGDRLAHSATVGATHWTQMAPGPSAARTGEPPSSTGKSRRRGSRSRNGPPDGCASSGFRPRTKSSGPTSSCSTPRWTRRRASSSRSARWRVPSPDTTTVRGSPRAATVFGA</sequence>
<dbReference type="AlphaFoldDB" id="A0AAD1HCC7"/>
<feature type="compositionally biased region" description="Low complexity" evidence="1">
    <location>
        <begin position="345"/>
        <end position="355"/>
    </location>
</feature>
<dbReference type="EMBL" id="AP022560">
    <property type="protein sequence ID" value="BBX02034.1"/>
    <property type="molecule type" value="Genomic_DNA"/>
</dbReference>
<dbReference type="InterPro" id="IPR021276">
    <property type="entry name" value="DUF2855"/>
</dbReference>
<organism evidence="2 3">
    <name type="scientific">Mycolicibacterium moriokaense</name>
    <dbReference type="NCBI Taxonomy" id="39691"/>
    <lineage>
        <taxon>Bacteria</taxon>
        <taxon>Bacillati</taxon>
        <taxon>Actinomycetota</taxon>
        <taxon>Actinomycetes</taxon>
        <taxon>Mycobacteriales</taxon>
        <taxon>Mycobacteriaceae</taxon>
        <taxon>Mycolicibacterium</taxon>
    </lineage>
</organism>
<evidence type="ECO:0000313" key="2">
    <source>
        <dbReference type="EMBL" id="BBX02034.1"/>
    </source>
</evidence>
<dbReference type="Gene3D" id="3.90.180.10">
    <property type="entry name" value="Medium-chain alcohol dehydrogenases, catalytic domain"/>
    <property type="match status" value="1"/>
</dbReference>
<name>A0AAD1HCC7_9MYCO</name>
<dbReference type="SUPFAM" id="SSF50129">
    <property type="entry name" value="GroES-like"/>
    <property type="match status" value="1"/>
</dbReference>
<proteinExistence type="predicted"/>
<dbReference type="Pfam" id="PF11017">
    <property type="entry name" value="DUF2855"/>
    <property type="match status" value="1"/>
</dbReference>
<dbReference type="InterPro" id="IPR011032">
    <property type="entry name" value="GroES-like_sf"/>
</dbReference>
<accession>A0AAD1HCC7</accession>
<protein>
    <recommendedName>
        <fullName evidence="4">DUF2855 family protein</fullName>
    </recommendedName>
</protein>
<evidence type="ECO:0008006" key="4">
    <source>
        <dbReference type="Google" id="ProtNLM"/>
    </source>
</evidence>
<reference evidence="2 3" key="1">
    <citation type="journal article" date="2019" name="Emerg. Microbes Infect.">
        <title>Comprehensive subspecies identification of 175 nontuberculous mycobacteria species based on 7547 genomic profiles.</title>
        <authorList>
            <person name="Matsumoto Y."/>
            <person name="Kinjo T."/>
            <person name="Motooka D."/>
            <person name="Nabeya D."/>
            <person name="Jung N."/>
            <person name="Uechi K."/>
            <person name="Horii T."/>
            <person name="Iida T."/>
            <person name="Fujita J."/>
            <person name="Nakamura S."/>
        </authorList>
    </citation>
    <scope>NUCLEOTIDE SEQUENCE [LARGE SCALE GENOMIC DNA]</scope>
    <source>
        <strain evidence="2 3">JCM 6375</strain>
    </source>
</reference>
<keyword evidence="3" id="KW-1185">Reference proteome</keyword>